<name>A0ABQ2DDK4_9DEIO</name>
<comment type="caution">
    <text evidence="1">The sequence shown here is derived from an EMBL/GenBank/DDBJ whole genome shotgun (WGS) entry which is preliminary data.</text>
</comment>
<sequence length="103" mass="11739">MAFEITITVLVLLGSFVAACVFWLCTLHPEELVGVQTIYQDQEWRVYGLQRDGERLLIDAFPTETQALACALKIASRHHAIEHMQQVSFDRLGVQLDLPEVKR</sequence>
<reference evidence="2" key="1">
    <citation type="journal article" date="2019" name="Int. J. Syst. Evol. Microbiol.">
        <title>The Global Catalogue of Microorganisms (GCM) 10K type strain sequencing project: providing services to taxonomists for standard genome sequencing and annotation.</title>
        <authorList>
            <consortium name="The Broad Institute Genomics Platform"/>
            <consortium name="The Broad Institute Genome Sequencing Center for Infectious Disease"/>
            <person name="Wu L."/>
            <person name="Ma J."/>
        </authorList>
    </citation>
    <scope>NUCLEOTIDE SEQUENCE [LARGE SCALE GENOMIC DNA]</scope>
    <source>
        <strain evidence="2">JCM 14370</strain>
    </source>
</reference>
<evidence type="ECO:0000313" key="1">
    <source>
        <dbReference type="EMBL" id="GGJ53191.1"/>
    </source>
</evidence>
<keyword evidence="2" id="KW-1185">Reference proteome</keyword>
<gene>
    <name evidence="1" type="ORF">GCM10008938_43960</name>
</gene>
<organism evidence="1 2">
    <name type="scientific">Deinococcus roseus</name>
    <dbReference type="NCBI Taxonomy" id="392414"/>
    <lineage>
        <taxon>Bacteria</taxon>
        <taxon>Thermotogati</taxon>
        <taxon>Deinococcota</taxon>
        <taxon>Deinococci</taxon>
        <taxon>Deinococcales</taxon>
        <taxon>Deinococcaceae</taxon>
        <taxon>Deinococcus</taxon>
    </lineage>
</organism>
<dbReference type="EMBL" id="BMOD01000026">
    <property type="protein sequence ID" value="GGJ53191.1"/>
    <property type="molecule type" value="Genomic_DNA"/>
</dbReference>
<dbReference type="RefSeq" id="WP_189007076.1">
    <property type="nucleotide sequence ID" value="NZ_BMOD01000026.1"/>
</dbReference>
<proteinExistence type="predicted"/>
<accession>A0ABQ2DDK4</accession>
<protein>
    <submittedName>
        <fullName evidence="1">Uncharacterized protein</fullName>
    </submittedName>
</protein>
<evidence type="ECO:0000313" key="2">
    <source>
        <dbReference type="Proteomes" id="UP000632222"/>
    </source>
</evidence>
<dbReference type="Proteomes" id="UP000632222">
    <property type="component" value="Unassembled WGS sequence"/>
</dbReference>